<keyword evidence="2" id="KW-0732">Signal</keyword>
<comment type="caution">
    <text evidence="3">The sequence shown here is derived from an EMBL/GenBank/DDBJ whole genome shotgun (WGS) entry which is preliminary data.</text>
</comment>
<feature type="chain" id="PRO_5045649462" description="Lipoprotein" evidence="2">
    <location>
        <begin position="24"/>
        <end position="102"/>
    </location>
</feature>
<evidence type="ECO:0000256" key="1">
    <source>
        <dbReference type="SAM" id="MobiDB-lite"/>
    </source>
</evidence>
<feature type="signal peptide" evidence="2">
    <location>
        <begin position="1"/>
        <end position="23"/>
    </location>
</feature>
<dbReference type="Proteomes" id="UP001404845">
    <property type="component" value="Unassembled WGS sequence"/>
</dbReference>
<evidence type="ECO:0000313" key="3">
    <source>
        <dbReference type="EMBL" id="MEN3226328.1"/>
    </source>
</evidence>
<evidence type="ECO:0000313" key="4">
    <source>
        <dbReference type="Proteomes" id="UP001404845"/>
    </source>
</evidence>
<dbReference type="EMBL" id="JAQYXL010000001">
    <property type="protein sequence ID" value="MEN3226328.1"/>
    <property type="molecule type" value="Genomic_DNA"/>
</dbReference>
<dbReference type="RefSeq" id="WP_200672112.1">
    <property type="nucleotide sequence ID" value="NZ_JACWCW010000108.1"/>
</dbReference>
<keyword evidence="4" id="KW-1185">Reference proteome</keyword>
<reference evidence="3 4" key="1">
    <citation type="journal article" date="2023" name="PLoS ONE">
        <title>Complete genome assembly of Hawai'i environmental nontuberculous mycobacteria reveals unexpected co-isolation with methylobacteria.</title>
        <authorList>
            <person name="Hendrix J."/>
            <person name="Epperson L.E."/>
            <person name="Tong E.I."/>
            <person name="Chan Y.L."/>
            <person name="Hasan N.A."/>
            <person name="Dawrs S.N."/>
            <person name="Norton G.J."/>
            <person name="Virdi R."/>
            <person name="Crooks J.L."/>
            <person name="Chan E.D."/>
            <person name="Honda J.R."/>
            <person name="Strong M."/>
        </authorList>
    </citation>
    <scope>NUCLEOTIDE SEQUENCE [LARGE SCALE GENOMIC DNA]</scope>
    <source>
        <strain evidence="3 4">NJH_HI01</strain>
    </source>
</reference>
<sequence length="102" mass="10886">MFKLLKPAVLAAALPLAACVPTAAPDWLVLPADPAFPVRPPRYSTATAGVQRFDVVDPKDWRELNRQVTPKAGEGGMEGMDHSKMPGMNMPGMGGKRDTGGR</sequence>
<proteinExistence type="predicted"/>
<evidence type="ECO:0000256" key="2">
    <source>
        <dbReference type="SAM" id="SignalP"/>
    </source>
</evidence>
<gene>
    <name evidence="3" type="ORF">PUR21_01340</name>
</gene>
<evidence type="ECO:0008006" key="5">
    <source>
        <dbReference type="Google" id="ProtNLM"/>
    </source>
</evidence>
<accession>A0ABU9Z506</accession>
<feature type="region of interest" description="Disordered" evidence="1">
    <location>
        <begin position="65"/>
        <end position="102"/>
    </location>
</feature>
<organism evidence="3 4">
    <name type="scientific">Methylorubrum rhodesianum</name>
    <dbReference type="NCBI Taxonomy" id="29427"/>
    <lineage>
        <taxon>Bacteria</taxon>
        <taxon>Pseudomonadati</taxon>
        <taxon>Pseudomonadota</taxon>
        <taxon>Alphaproteobacteria</taxon>
        <taxon>Hyphomicrobiales</taxon>
        <taxon>Methylobacteriaceae</taxon>
        <taxon>Methylorubrum</taxon>
    </lineage>
</organism>
<protein>
    <recommendedName>
        <fullName evidence="5">Lipoprotein</fullName>
    </recommendedName>
</protein>
<name>A0ABU9Z506_9HYPH</name>